<reference evidence="1 2" key="1">
    <citation type="journal article" date="2021" name="Elife">
        <title>Chloroplast acquisition without the gene transfer in kleptoplastic sea slugs, Plakobranchus ocellatus.</title>
        <authorList>
            <person name="Maeda T."/>
            <person name="Takahashi S."/>
            <person name="Yoshida T."/>
            <person name="Shimamura S."/>
            <person name="Takaki Y."/>
            <person name="Nagai Y."/>
            <person name="Toyoda A."/>
            <person name="Suzuki Y."/>
            <person name="Arimoto A."/>
            <person name="Ishii H."/>
            <person name="Satoh N."/>
            <person name="Nishiyama T."/>
            <person name="Hasebe M."/>
            <person name="Maruyama T."/>
            <person name="Minagawa J."/>
            <person name="Obokata J."/>
            <person name="Shigenobu S."/>
        </authorList>
    </citation>
    <scope>NUCLEOTIDE SEQUENCE [LARGE SCALE GENOMIC DNA]</scope>
</reference>
<sequence>MLFTAGYVLLSCGLSISCERRLAESFRSQHLLLLQPLGNASTLSQIELSTLPPNRTLLTCWQPHTLKRLSPLNTAHSSTRTQAVSKPSHHSVIFRVYRSRQKLLPRSFFSPLGIG</sequence>
<evidence type="ECO:0008006" key="3">
    <source>
        <dbReference type="Google" id="ProtNLM"/>
    </source>
</evidence>
<dbReference type="Proteomes" id="UP000735302">
    <property type="component" value="Unassembled WGS sequence"/>
</dbReference>
<name>A0AAV4B8N3_9GAST</name>
<organism evidence="1 2">
    <name type="scientific">Plakobranchus ocellatus</name>
    <dbReference type="NCBI Taxonomy" id="259542"/>
    <lineage>
        <taxon>Eukaryota</taxon>
        <taxon>Metazoa</taxon>
        <taxon>Spiralia</taxon>
        <taxon>Lophotrochozoa</taxon>
        <taxon>Mollusca</taxon>
        <taxon>Gastropoda</taxon>
        <taxon>Heterobranchia</taxon>
        <taxon>Euthyneura</taxon>
        <taxon>Panpulmonata</taxon>
        <taxon>Sacoglossa</taxon>
        <taxon>Placobranchoidea</taxon>
        <taxon>Plakobranchidae</taxon>
        <taxon>Plakobranchus</taxon>
    </lineage>
</organism>
<comment type="caution">
    <text evidence="1">The sequence shown here is derived from an EMBL/GenBank/DDBJ whole genome shotgun (WGS) entry which is preliminary data.</text>
</comment>
<evidence type="ECO:0000313" key="1">
    <source>
        <dbReference type="EMBL" id="GFO14699.1"/>
    </source>
</evidence>
<proteinExistence type="predicted"/>
<keyword evidence="2" id="KW-1185">Reference proteome</keyword>
<dbReference type="EMBL" id="BLXT01004580">
    <property type="protein sequence ID" value="GFO14699.1"/>
    <property type="molecule type" value="Genomic_DNA"/>
</dbReference>
<protein>
    <recommendedName>
        <fullName evidence="3">Secreted protein</fullName>
    </recommendedName>
</protein>
<gene>
    <name evidence="1" type="ORF">PoB_004120400</name>
</gene>
<accession>A0AAV4B8N3</accession>
<evidence type="ECO:0000313" key="2">
    <source>
        <dbReference type="Proteomes" id="UP000735302"/>
    </source>
</evidence>
<dbReference type="AlphaFoldDB" id="A0AAV4B8N3"/>